<feature type="compositionally biased region" description="Basic and acidic residues" evidence="5">
    <location>
        <begin position="1"/>
        <end position="14"/>
    </location>
</feature>
<accession>A0A0D6PL21</accession>
<dbReference type="STRING" id="1120923.SAMN02746095_01871"/>
<dbReference type="Pfam" id="PF00589">
    <property type="entry name" value="Phage_integrase"/>
    <property type="match status" value="1"/>
</dbReference>
<dbReference type="GO" id="GO:0015074">
    <property type="term" value="P:DNA integration"/>
    <property type="evidence" value="ECO:0007669"/>
    <property type="project" value="UniProtKB-KW"/>
</dbReference>
<evidence type="ECO:0000313" key="8">
    <source>
        <dbReference type="Proteomes" id="UP000032668"/>
    </source>
</evidence>
<dbReference type="InterPro" id="IPR002104">
    <property type="entry name" value="Integrase_catalytic"/>
</dbReference>
<dbReference type="Gene3D" id="1.10.150.130">
    <property type="match status" value="1"/>
</dbReference>
<dbReference type="Proteomes" id="UP000032668">
    <property type="component" value="Unassembled WGS sequence"/>
</dbReference>
<dbReference type="InterPro" id="IPR013762">
    <property type="entry name" value="Integrase-like_cat_sf"/>
</dbReference>
<dbReference type="OrthoDB" id="9814722at2"/>
<dbReference type="CDD" id="cd00796">
    <property type="entry name" value="INT_Rci_Hp1_C"/>
    <property type="match status" value="1"/>
</dbReference>
<feature type="region of interest" description="Disordered" evidence="5">
    <location>
        <begin position="1"/>
        <end position="22"/>
    </location>
</feature>
<dbReference type="GO" id="GO:0006310">
    <property type="term" value="P:DNA recombination"/>
    <property type="evidence" value="ECO:0007669"/>
    <property type="project" value="UniProtKB-KW"/>
</dbReference>
<comment type="similarity">
    <text evidence="1">Belongs to the 'phage' integrase family.</text>
</comment>
<keyword evidence="4" id="KW-0233">DNA recombination</keyword>
<evidence type="ECO:0000256" key="1">
    <source>
        <dbReference type="ARBA" id="ARBA00008857"/>
    </source>
</evidence>
<dbReference type="SUPFAM" id="SSF56349">
    <property type="entry name" value="DNA breaking-rejoining enzymes"/>
    <property type="match status" value="1"/>
</dbReference>
<keyword evidence="8" id="KW-1185">Reference proteome</keyword>
<keyword evidence="3" id="KW-0238">DNA-binding</keyword>
<feature type="domain" description="Tyr recombinase" evidence="6">
    <location>
        <begin position="237"/>
        <end position="409"/>
    </location>
</feature>
<comment type="caution">
    <text evidence="7">The sequence shown here is derived from an EMBL/GenBank/DDBJ whole genome shotgun (WGS) entry which is preliminary data.</text>
</comment>
<dbReference type="PANTHER" id="PTHR30349:SF41">
    <property type="entry name" value="INTEGRASE_RECOMBINASE PROTEIN MJ0367-RELATED"/>
    <property type="match status" value="1"/>
</dbReference>
<reference evidence="7 8" key="1">
    <citation type="submission" date="2012-11" db="EMBL/GenBank/DDBJ databases">
        <title>Whole genome sequence of Acidocella aminolytica 101 = DSM 11237.</title>
        <authorList>
            <person name="Azuma Y."/>
            <person name="Higashiura N."/>
            <person name="Hirakawa H."/>
            <person name="Matsushita K."/>
        </authorList>
    </citation>
    <scope>NUCLEOTIDE SEQUENCE [LARGE SCALE GENOMIC DNA]</scope>
    <source>
        <strain evidence="8">101 / DSM 11237</strain>
    </source>
</reference>
<evidence type="ECO:0000256" key="5">
    <source>
        <dbReference type="SAM" id="MobiDB-lite"/>
    </source>
</evidence>
<dbReference type="GO" id="GO:0003677">
    <property type="term" value="F:DNA binding"/>
    <property type="evidence" value="ECO:0007669"/>
    <property type="project" value="UniProtKB-KW"/>
</dbReference>
<organism evidence="7 8">
    <name type="scientific">Acidocella aminolytica 101 = DSM 11237</name>
    <dbReference type="NCBI Taxonomy" id="1120923"/>
    <lineage>
        <taxon>Bacteria</taxon>
        <taxon>Pseudomonadati</taxon>
        <taxon>Pseudomonadota</taxon>
        <taxon>Alphaproteobacteria</taxon>
        <taxon>Acetobacterales</taxon>
        <taxon>Acidocellaceae</taxon>
        <taxon>Acidocella</taxon>
    </lineage>
</organism>
<dbReference type="AlphaFoldDB" id="A0A0D6PL21"/>
<proteinExistence type="inferred from homology"/>
<dbReference type="InterPro" id="IPR011010">
    <property type="entry name" value="DNA_brk_join_enz"/>
</dbReference>
<dbReference type="InterPro" id="IPR050090">
    <property type="entry name" value="Tyrosine_recombinase_XerCD"/>
</dbReference>
<evidence type="ECO:0000313" key="7">
    <source>
        <dbReference type="EMBL" id="GAN81459.1"/>
    </source>
</evidence>
<evidence type="ECO:0000256" key="3">
    <source>
        <dbReference type="ARBA" id="ARBA00023125"/>
    </source>
</evidence>
<name>A0A0D6PL21_9PROT</name>
<dbReference type="Gene3D" id="1.10.443.10">
    <property type="entry name" value="Intergrase catalytic core"/>
    <property type="match status" value="1"/>
</dbReference>
<dbReference type="PANTHER" id="PTHR30349">
    <property type="entry name" value="PHAGE INTEGRASE-RELATED"/>
    <property type="match status" value="1"/>
</dbReference>
<dbReference type="PROSITE" id="PS51898">
    <property type="entry name" value="TYR_RECOMBINASE"/>
    <property type="match status" value="1"/>
</dbReference>
<dbReference type="RefSeq" id="WP_073211498.1">
    <property type="nucleotide sequence ID" value="NZ_BANC01000094.1"/>
</dbReference>
<protein>
    <submittedName>
        <fullName evidence="7">Integrase</fullName>
    </submittedName>
</protein>
<keyword evidence="2" id="KW-0229">DNA integration</keyword>
<dbReference type="InterPro" id="IPR010998">
    <property type="entry name" value="Integrase_recombinase_N"/>
</dbReference>
<evidence type="ECO:0000256" key="2">
    <source>
        <dbReference type="ARBA" id="ARBA00022908"/>
    </source>
</evidence>
<evidence type="ECO:0000256" key="4">
    <source>
        <dbReference type="ARBA" id="ARBA00023172"/>
    </source>
</evidence>
<sequence length="430" mass="47831">MARTVRDARLESRNARSTLKPSGKPYYRSIDEGLHLGYRKGVRGGGKWVMRRYLGDQNYAVEVIGTSDDNLDADGEEVLTFSQAQNKARGLFIQARRRAAGLPEDAGPYTVQKAVEEYLVWLEQSRKSAKDSRSRAEALIYPILGSVECAKLTNVQIRNWRDGVAKAPPRLRTQKGKEQKFKEVDLDDPEEIRRRQASTNRVLTILKAALNHAWREHKIASDDAWRRVQPFKEADAARVRYLTLAEAKRLINAAQGSFRPLVQLALLTGCRFGELAALRVADFNPDSGTLHIRTSKSGKGRHVVLTEEGVALSKALTLGKASTDLLLTRDGGEPWKKSTQTRPMDEACKAAKIAPAIGFHILRHTYASLSIMNGAPLLVVARNLGHADTRMVEKHYGHLSATYMAEAVRAAAPRFGMERGNNITRIEDVA</sequence>
<dbReference type="EMBL" id="BANC01000094">
    <property type="protein sequence ID" value="GAN81459.1"/>
    <property type="molecule type" value="Genomic_DNA"/>
</dbReference>
<gene>
    <name evidence="7" type="ORF">Aam_096_018</name>
</gene>
<evidence type="ECO:0000259" key="6">
    <source>
        <dbReference type="PROSITE" id="PS51898"/>
    </source>
</evidence>